<dbReference type="KEGG" id="llh:I41_07000"/>
<dbReference type="PANTHER" id="PTHR33884">
    <property type="entry name" value="UPF0410 PROTEIN YMGE"/>
    <property type="match status" value="1"/>
</dbReference>
<dbReference type="OrthoDB" id="290170at2"/>
<comment type="subcellular location">
    <subcellularLocation>
        <location evidence="1">Cell membrane</location>
        <topology evidence="1">Multi-pass membrane protein</topology>
    </subcellularLocation>
</comment>
<reference evidence="8 9" key="1">
    <citation type="submission" date="2019-02" db="EMBL/GenBank/DDBJ databases">
        <title>Deep-cultivation of Planctomycetes and their phenomic and genomic characterization uncovers novel biology.</title>
        <authorList>
            <person name="Wiegand S."/>
            <person name="Jogler M."/>
            <person name="Boedeker C."/>
            <person name="Pinto D."/>
            <person name="Vollmers J."/>
            <person name="Rivas-Marin E."/>
            <person name="Kohn T."/>
            <person name="Peeters S.H."/>
            <person name="Heuer A."/>
            <person name="Rast P."/>
            <person name="Oberbeckmann S."/>
            <person name="Bunk B."/>
            <person name="Jeske O."/>
            <person name="Meyerdierks A."/>
            <person name="Storesund J.E."/>
            <person name="Kallscheuer N."/>
            <person name="Luecker S."/>
            <person name="Lage O.M."/>
            <person name="Pohl T."/>
            <person name="Merkel B.J."/>
            <person name="Hornburger P."/>
            <person name="Mueller R.-W."/>
            <person name="Bruemmer F."/>
            <person name="Labrenz M."/>
            <person name="Spormann A.M."/>
            <person name="Op den Camp H."/>
            <person name="Overmann J."/>
            <person name="Amann R."/>
            <person name="Jetten M.S.M."/>
            <person name="Mascher T."/>
            <person name="Medema M.H."/>
            <person name="Devos D.P."/>
            <person name="Kaster A.-K."/>
            <person name="Ovreas L."/>
            <person name="Rohde M."/>
            <person name="Galperin M.Y."/>
            <person name="Jogler C."/>
        </authorList>
    </citation>
    <scope>NUCLEOTIDE SEQUENCE [LARGE SCALE GENOMIC DNA]</scope>
    <source>
        <strain evidence="8 9">I41</strain>
    </source>
</reference>
<evidence type="ECO:0000256" key="2">
    <source>
        <dbReference type="ARBA" id="ARBA00011006"/>
    </source>
</evidence>
<gene>
    <name evidence="8" type="ORF">I41_07000</name>
</gene>
<name>A0A517TT43_9BACT</name>
<dbReference type="EMBL" id="CP036339">
    <property type="protein sequence ID" value="QDT71541.1"/>
    <property type="molecule type" value="Genomic_DNA"/>
</dbReference>
<keyword evidence="9" id="KW-1185">Reference proteome</keyword>
<dbReference type="RefSeq" id="WP_145430896.1">
    <property type="nucleotide sequence ID" value="NZ_CP036339.1"/>
</dbReference>
<comment type="similarity">
    <text evidence="2">Belongs to the UPF0410 family.</text>
</comment>
<dbReference type="Proteomes" id="UP000317909">
    <property type="component" value="Chromosome"/>
</dbReference>
<protein>
    <recommendedName>
        <fullName evidence="10">Transglycosylase associated protein</fullName>
    </recommendedName>
</protein>
<evidence type="ECO:0000256" key="7">
    <source>
        <dbReference type="SAM" id="Phobius"/>
    </source>
</evidence>
<keyword evidence="4 7" id="KW-0812">Transmembrane</keyword>
<evidence type="ECO:0008006" key="10">
    <source>
        <dbReference type="Google" id="ProtNLM"/>
    </source>
</evidence>
<feature type="transmembrane region" description="Helical" evidence="7">
    <location>
        <begin position="68"/>
        <end position="87"/>
    </location>
</feature>
<keyword evidence="6 7" id="KW-0472">Membrane</keyword>
<accession>A0A517TT43</accession>
<dbReference type="GO" id="GO:0005886">
    <property type="term" value="C:plasma membrane"/>
    <property type="evidence" value="ECO:0007669"/>
    <property type="project" value="UniProtKB-SubCell"/>
</dbReference>
<organism evidence="8 9">
    <name type="scientific">Lacipirellula limnantheis</name>
    <dbReference type="NCBI Taxonomy" id="2528024"/>
    <lineage>
        <taxon>Bacteria</taxon>
        <taxon>Pseudomonadati</taxon>
        <taxon>Planctomycetota</taxon>
        <taxon>Planctomycetia</taxon>
        <taxon>Pirellulales</taxon>
        <taxon>Lacipirellulaceae</taxon>
        <taxon>Lacipirellula</taxon>
    </lineage>
</organism>
<keyword evidence="5 7" id="KW-1133">Transmembrane helix</keyword>
<sequence length="91" mass="9125">MGTIGAIISWIVFGLVIGLLARALYPGKQKIGVTNTIALGIGGSIVGGLIAWALGYRPDGGAFQGAGWIMSIVGALIVVWGATAMGGKRVG</sequence>
<dbReference type="InterPro" id="IPR007341">
    <property type="entry name" value="Transgly_assoc"/>
</dbReference>
<evidence type="ECO:0000256" key="6">
    <source>
        <dbReference type="ARBA" id="ARBA00023136"/>
    </source>
</evidence>
<feature type="transmembrane region" description="Helical" evidence="7">
    <location>
        <begin position="6"/>
        <end position="25"/>
    </location>
</feature>
<dbReference type="AlphaFoldDB" id="A0A517TT43"/>
<evidence type="ECO:0000256" key="1">
    <source>
        <dbReference type="ARBA" id="ARBA00004651"/>
    </source>
</evidence>
<evidence type="ECO:0000256" key="4">
    <source>
        <dbReference type="ARBA" id="ARBA00022692"/>
    </source>
</evidence>
<proteinExistence type="inferred from homology"/>
<keyword evidence="3" id="KW-1003">Cell membrane</keyword>
<feature type="transmembrane region" description="Helical" evidence="7">
    <location>
        <begin position="37"/>
        <end position="56"/>
    </location>
</feature>
<evidence type="ECO:0000313" key="9">
    <source>
        <dbReference type="Proteomes" id="UP000317909"/>
    </source>
</evidence>
<evidence type="ECO:0000313" key="8">
    <source>
        <dbReference type="EMBL" id="QDT71541.1"/>
    </source>
</evidence>
<evidence type="ECO:0000256" key="5">
    <source>
        <dbReference type="ARBA" id="ARBA00022989"/>
    </source>
</evidence>
<evidence type="ECO:0000256" key="3">
    <source>
        <dbReference type="ARBA" id="ARBA00022475"/>
    </source>
</evidence>
<dbReference type="PANTHER" id="PTHR33884:SF3">
    <property type="entry name" value="UPF0410 PROTEIN YMGE"/>
    <property type="match status" value="1"/>
</dbReference>